<dbReference type="PANTHER" id="PTHR44051:SF8">
    <property type="entry name" value="GLUTATHIONE S-TRANSFERASE GSTA"/>
    <property type="match status" value="1"/>
</dbReference>
<dbReference type="RefSeq" id="WP_105532273.1">
    <property type="nucleotide sequence ID" value="NZ_PUGF01000011.1"/>
</dbReference>
<keyword evidence="4" id="KW-1185">Reference proteome</keyword>
<feature type="domain" description="GST N-terminal" evidence="1">
    <location>
        <begin position="3"/>
        <end position="86"/>
    </location>
</feature>
<dbReference type="Proteomes" id="UP000237839">
    <property type="component" value="Unassembled WGS sequence"/>
</dbReference>
<dbReference type="InterPro" id="IPR036282">
    <property type="entry name" value="Glutathione-S-Trfase_C_sf"/>
</dbReference>
<dbReference type="Pfam" id="PF00043">
    <property type="entry name" value="GST_C"/>
    <property type="match status" value="1"/>
</dbReference>
<dbReference type="InterPro" id="IPR010987">
    <property type="entry name" value="Glutathione-S-Trfase_C-like"/>
</dbReference>
<dbReference type="InterPro" id="IPR004046">
    <property type="entry name" value="GST_C"/>
</dbReference>
<gene>
    <name evidence="3" type="ORF">S2091_2514</name>
</gene>
<evidence type="ECO:0000313" key="3">
    <source>
        <dbReference type="EMBL" id="PRC92784.1"/>
    </source>
</evidence>
<evidence type="ECO:0000259" key="1">
    <source>
        <dbReference type="PROSITE" id="PS50404"/>
    </source>
</evidence>
<protein>
    <submittedName>
        <fullName evidence="3">Glutathione S-transferase</fullName>
    </submittedName>
</protein>
<dbReference type="SUPFAM" id="SSF47616">
    <property type="entry name" value="GST C-terminal domain-like"/>
    <property type="match status" value="1"/>
</dbReference>
<dbReference type="InterPro" id="IPR040079">
    <property type="entry name" value="Glutathione_S-Trfase"/>
</dbReference>
<dbReference type="EMBL" id="PUGF01000011">
    <property type="protein sequence ID" value="PRC92784.1"/>
    <property type="molecule type" value="Genomic_DNA"/>
</dbReference>
<dbReference type="Gene3D" id="3.40.30.10">
    <property type="entry name" value="Glutaredoxin"/>
    <property type="match status" value="1"/>
</dbReference>
<dbReference type="SFLD" id="SFLDS00019">
    <property type="entry name" value="Glutathione_Transferase_(cytos"/>
    <property type="match status" value="1"/>
</dbReference>
<dbReference type="InterPro" id="IPR004045">
    <property type="entry name" value="Glutathione_S-Trfase_N"/>
</dbReference>
<dbReference type="Pfam" id="PF13409">
    <property type="entry name" value="GST_N_2"/>
    <property type="match status" value="1"/>
</dbReference>
<comment type="caution">
    <text evidence="3">The sequence shown here is derived from an EMBL/GenBank/DDBJ whole genome shotgun (WGS) entry which is preliminary data.</text>
</comment>
<dbReference type="SUPFAM" id="SSF52833">
    <property type="entry name" value="Thioredoxin-like"/>
    <property type="match status" value="1"/>
</dbReference>
<dbReference type="Gene3D" id="1.20.1050.10">
    <property type="match status" value="1"/>
</dbReference>
<reference evidence="3 4" key="1">
    <citation type="submission" date="2018-02" db="EMBL/GenBank/DDBJ databases">
        <title>Solimicrobium silvestre gen. nov., sp. nov., isolated from alpine forest soil.</title>
        <authorList>
            <person name="Margesin R."/>
            <person name="Albuquerque L."/>
            <person name="Zhang D.-C."/>
            <person name="Froufe H.J.C."/>
            <person name="Severino R."/>
            <person name="Roxo I."/>
            <person name="Egas C."/>
            <person name="Da Costa M.S."/>
        </authorList>
    </citation>
    <scope>NUCLEOTIDE SEQUENCE [LARGE SCALE GENOMIC DNA]</scope>
    <source>
        <strain evidence="3 4">S20-91</strain>
    </source>
</reference>
<dbReference type="OrthoDB" id="8857552at2"/>
<dbReference type="PROSITE" id="PS50404">
    <property type="entry name" value="GST_NTER"/>
    <property type="match status" value="1"/>
</dbReference>
<evidence type="ECO:0000313" key="4">
    <source>
        <dbReference type="Proteomes" id="UP000237839"/>
    </source>
</evidence>
<dbReference type="AlphaFoldDB" id="A0A2S9GYI8"/>
<dbReference type="GO" id="GO:0016740">
    <property type="term" value="F:transferase activity"/>
    <property type="evidence" value="ECO:0007669"/>
    <property type="project" value="UniProtKB-KW"/>
</dbReference>
<organism evidence="3 4">
    <name type="scientific">Solimicrobium silvestre</name>
    <dbReference type="NCBI Taxonomy" id="2099400"/>
    <lineage>
        <taxon>Bacteria</taxon>
        <taxon>Pseudomonadati</taxon>
        <taxon>Pseudomonadota</taxon>
        <taxon>Betaproteobacteria</taxon>
        <taxon>Burkholderiales</taxon>
        <taxon>Oxalobacteraceae</taxon>
        <taxon>Solimicrobium</taxon>
    </lineage>
</organism>
<dbReference type="PROSITE" id="PS50405">
    <property type="entry name" value="GST_CTER"/>
    <property type="match status" value="1"/>
</dbReference>
<evidence type="ECO:0000259" key="2">
    <source>
        <dbReference type="PROSITE" id="PS50405"/>
    </source>
</evidence>
<dbReference type="InterPro" id="IPR036249">
    <property type="entry name" value="Thioredoxin-like_sf"/>
</dbReference>
<feature type="domain" description="GST C-terminal" evidence="2">
    <location>
        <begin position="90"/>
        <end position="212"/>
    </location>
</feature>
<proteinExistence type="predicted"/>
<sequence>MALILYTGTKNASSWALRAWLPLRELNIPFQEHVVDIRRPQRYANLAKIAEFSVPGAVPVLVDDGVVIFDSLAVMEYANELGGGTLLPKEIRLRAHARSLVAWVHSGMSELCSSISFESSFYKEHTPLSATETAEVESVFAIWEQELARSGGPFLVGELSLADLTFVPTIRRLLSRDVSIAEWPLAQAWTERMISRQSVVEWMREAESLPPVISDE</sequence>
<keyword evidence="3" id="KW-0808">Transferase</keyword>
<accession>A0A2S9GYI8</accession>
<dbReference type="PANTHER" id="PTHR44051">
    <property type="entry name" value="GLUTATHIONE S-TRANSFERASE-RELATED"/>
    <property type="match status" value="1"/>
</dbReference>
<name>A0A2S9GYI8_9BURK</name>